<keyword evidence="1" id="KW-0472">Membrane</keyword>
<dbReference type="PATRIC" id="fig|879567.3.peg.3630"/>
<dbReference type="HOGENOM" id="CLU_088504_0_0_7"/>
<protein>
    <recommendedName>
        <fullName evidence="4">AsmA domain-containing protein</fullName>
    </recommendedName>
</protein>
<name>M1WT44_PSEP2</name>
<dbReference type="EMBL" id="FO203427">
    <property type="protein sequence ID" value="CCH50589.1"/>
    <property type="molecule type" value="Genomic_DNA"/>
</dbReference>
<gene>
    <name evidence="2" type="ordered locus">BN4_20527</name>
</gene>
<proteinExistence type="predicted"/>
<sequence length="256" mass="26833">MKKYIFIGGGAIILGIIAIIVLAVLNLGTLIKTATEEYGPAMTKTAVKLDSADISILSGSGSLSGFLLGNPKGFTMPSAIECDTIRVKVDKGSLTSDTIIIDEIYIDAPVISYEQKGKTDNFQTILNNINQAIASDQKATKNTEASDESGSEKNIQINNFIVKNGTINLGGSLMKIFGEGGMGIDLPDIHLKDIGKESKTSPAEAFSIVLKEMTGDISGTVSNVGKELKKQLNNAVEGVTGGTDSIGKAVKGLFGD</sequence>
<evidence type="ECO:0000313" key="2">
    <source>
        <dbReference type="EMBL" id="CCH50589.1"/>
    </source>
</evidence>
<organism evidence="2 3">
    <name type="scientific">Pseudodesulfovibrio piezophilus (strain DSM 21447 / JCM 15486 / C1TLV30)</name>
    <name type="common">Desulfovibrio piezophilus</name>
    <dbReference type="NCBI Taxonomy" id="1322246"/>
    <lineage>
        <taxon>Bacteria</taxon>
        <taxon>Pseudomonadati</taxon>
        <taxon>Thermodesulfobacteriota</taxon>
        <taxon>Desulfovibrionia</taxon>
        <taxon>Desulfovibrionales</taxon>
        <taxon>Desulfovibrionaceae</taxon>
    </lineage>
</organism>
<evidence type="ECO:0000313" key="3">
    <source>
        <dbReference type="Proteomes" id="UP000011724"/>
    </source>
</evidence>
<dbReference type="eggNOG" id="COG2982">
    <property type="taxonomic scope" value="Bacteria"/>
</dbReference>
<reference evidence="3" key="2">
    <citation type="journal article" date="2013" name="Stand. Genomic Sci.">
        <title>Complete genome sequence of Desulfocapsa sulfexigens, a marine deltaproteobacterium specialized in disproportionating inorganic sulfur compounds.</title>
        <authorList>
            <person name="Finster K.W."/>
            <person name="Kjeldsen K.U."/>
            <person name="Kube M."/>
            <person name="Reinhardt R."/>
            <person name="Mussmann M."/>
            <person name="Amann R."/>
            <person name="Schreiber L."/>
        </authorList>
    </citation>
    <scope>NUCLEOTIDE SEQUENCE [LARGE SCALE GENOMIC DNA]</scope>
    <source>
        <strain evidence="3">DSM 10523 / SB164P1</strain>
    </source>
</reference>
<keyword evidence="3" id="KW-1185">Reference proteome</keyword>
<reference evidence="2 3" key="1">
    <citation type="journal article" date="2013" name="PLoS ONE">
        <title>The first genomic and proteomic characterization of a deep-sea sulfate reducer: insights into the piezophilic lifestyle of Desulfovibrio piezophilus.</title>
        <authorList>
            <person name="Pradel N."/>
            <person name="Ji B."/>
            <person name="Gimenez G."/>
            <person name="Talla E."/>
            <person name="Lenoble P."/>
            <person name="Garel M."/>
            <person name="Tamburini C."/>
            <person name="Fourquet P."/>
            <person name="Lebrun R."/>
            <person name="Bertin P."/>
            <person name="Denis Y."/>
            <person name="Pophillat M."/>
            <person name="Barbe V."/>
            <person name="Ollivier B."/>
            <person name="Dolla A."/>
        </authorList>
    </citation>
    <scope>NUCLEOTIDE SEQUENCE [LARGE SCALE GENOMIC DNA]</scope>
    <source>
        <strain evidence="3">DSM 10523 / SB164P1</strain>
    </source>
</reference>
<evidence type="ECO:0008006" key="4">
    <source>
        <dbReference type="Google" id="ProtNLM"/>
    </source>
</evidence>
<dbReference type="BioCyc" id="DPIE1322246:BN4_RS16890-MONOMER"/>
<dbReference type="KEGG" id="dpi:BN4_20527"/>
<dbReference type="STRING" id="1322246.BN4_20527"/>
<evidence type="ECO:0000256" key="1">
    <source>
        <dbReference type="SAM" id="Phobius"/>
    </source>
</evidence>
<feature type="transmembrane region" description="Helical" evidence="1">
    <location>
        <begin position="6"/>
        <end position="25"/>
    </location>
</feature>
<dbReference type="AlphaFoldDB" id="M1WT44"/>
<keyword evidence="1" id="KW-0812">Transmembrane</keyword>
<accession>M1WT44</accession>
<dbReference type="RefSeq" id="WP_015416631.1">
    <property type="nucleotide sequence ID" value="NC_020409.1"/>
</dbReference>
<dbReference type="Proteomes" id="UP000011724">
    <property type="component" value="Chromosome"/>
</dbReference>
<keyword evidence="1" id="KW-1133">Transmembrane helix</keyword>
<dbReference type="OrthoDB" id="9810976at2"/>